<keyword evidence="3" id="KW-1185">Reference proteome</keyword>
<comment type="caution">
    <text evidence="2">The sequence shown here is derived from an EMBL/GenBank/DDBJ whole genome shotgun (WGS) entry which is preliminary data.</text>
</comment>
<evidence type="ECO:0000313" key="3">
    <source>
        <dbReference type="Proteomes" id="UP000281406"/>
    </source>
</evidence>
<name>A0A3N0Y4L0_ANAGA</name>
<organism evidence="2 3">
    <name type="scientific">Anabarilius grahami</name>
    <name type="common">Kanglang fish</name>
    <name type="synonym">Barilius grahami</name>
    <dbReference type="NCBI Taxonomy" id="495550"/>
    <lineage>
        <taxon>Eukaryota</taxon>
        <taxon>Metazoa</taxon>
        <taxon>Chordata</taxon>
        <taxon>Craniata</taxon>
        <taxon>Vertebrata</taxon>
        <taxon>Euteleostomi</taxon>
        <taxon>Actinopterygii</taxon>
        <taxon>Neopterygii</taxon>
        <taxon>Teleostei</taxon>
        <taxon>Ostariophysi</taxon>
        <taxon>Cypriniformes</taxon>
        <taxon>Xenocyprididae</taxon>
        <taxon>Xenocypridinae</taxon>
        <taxon>Xenocypridinae incertae sedis</taxon>
        <taxon>Anabarilius</taxon>
    </lineage>
</organism>
<feature type="region of interest" description="Disordered" evidence="1">
    <location>
        <begin position="67"/>
        <end position="86"/>
    </location>
</feature>
<evidence type="ECO:0000313" key="2">
    <source>
        <dbReference type="EMBL" id="ROL41145.1"/>
    </source>
</evidence>
<dbReference type="EMBL" id="RJVU01052173">
    <property type="protein sequence ID" value="ROL41145.1"/>
    <property type="molecule type" value="Genomic_DNA"/>
</dbReference>
<evidence type="ECO:0000256" key="1">
    <source>
        <dbReference type="SAM" id="MobiDB-lite"/>
    </source>
</evidence>
<proteinExistence type="predicted"/>
<feature type="compositionally biased region" description="Basic and acidic residues" evidence="1">
    <location>
        <begin position="9"/>
        <end position="32"/>
    </location>
</feature>
<reference evidence="2 3" key="1">
    <citation type="submission" date="2018-10" db="EMBL/GenBank/DDBJ databases">
        <title>Genome assembly for a Yunnan-Guizhou Plateau 3E fish, Anabarilius grahami (Regan), and its evolutionary and genetic applications.</title>
        <authorList>
            <person name="Jiang W."/>
        </authorList>
    </citation>
    <scope>NUCLEOTIDE SEQUENCE [LARGE SCALE GENOMIC DNA]</scope>
    <source>
        <strain evidence="2">AG-KIZ</strain>
        <tissue evidence="2">Muscle</tissue>
    </source>
</reference>
<dbReference type="Proteomes" id="UP000281406">
    <property type="component" value="Unassembled WGS sequence"/>
</dbReference>
<sequence length="120" mass="13304">MGGVPRHRQSSDGRQQREEQRNKGKRNERENTMEGAPFLFFISSMGTVVLLKDKITINPVDFLFKPLSPPVNCNNPRNPPISSGRVSALGSLMKTDEAAGESWENNLQSPISDHGARKVT</sequence>
<gene>
    <name evidence="2" type="ORF">DPX16_2645</name>
</gene>
<feature type="region of interest" description="Disordered" evidence="1">
    <location>
        <begin position="96"/>
        <end position="120"/>
    </location>
</feature>
<protein>
    <submittedName>
        <fullName evidence="2">Uncharacterized protein</fullName>
    </submittedName>
</protein>
<accession>A0A3N0Y4L0</accession>
<dbReference type="AlphaFoldDB" id="A0A3N0Y4L0"/>
<feature type="region of interest" description="Disordered" evidence="1">
    <location>
        <begin position="1"/>
        <end position="34"/>
    </location>
</feature>